<sequence>MPIDAYMPSGNQYTKTIKASIVCDKNARAACVAASSSRNIRNRMHEPKRLAFRSSSCQTPSSRDADYEDDSQMMRNRYQKRKAEGRTSTSLSMHHIEVRLATPYKVLCGVFGMVQSNAVLLRSLVFHVHGLEKQMAFGRWPHVGNKSIVLSNASAFFYDTWYSRAEP</sequence>
<evidence type="ECO:0000313" key="3">
    <source>
        <dbReference type="WBParaSite" id="L893_g31712.t1"/>
    </source>
</evidence>
<accession>A0A1I8A0D5</accession>
<dbReference type="AlphaFoldDB" id="A0A1I8A0D5"/>
<protein>
    <submittedName>
        <fullName evidence="3">CACTA en-spm transposon protein</fullName>
    </submittedName>
</protein>
<proteinExistence type="predicted"/>
<dbReference type="Proteomes" id="UP000095287">
    <property type="component" value="Unplaced"/>
</dbReference>
<name>A0A1I8A0D5_9BILA</name>
<reference evidence="3" key="1">
    <citation type="submission" date="2016-11" db="UniProtKB">
        <authorList>
            <consortium name="WormBaseParasite"/>
        </authorList>
    </citation>
    <scope>IDENTIFICATION</scope>
</reference>
<evidence type="ECO:0000313" key="2">
    <source>
        <dbReference type="Proteomes" id="UP000095287"/>
    </source>
</evidence>
<feature type="region of interest" description="Disordered" evidence="1">
    <location>
        <begin position="43"/>
        <end position="73"/>
    </location>
</feature>
<feature type="compositionally biased region" description="Polar residues" evidence="1">
    <location>
        <begin position="53"/>
        <end position="62"/>
    </location>
</feature>
<evidence type="ECO:0000256" key="1">
    <source>
        <dbReference type="SAM" id="MobiDB-lite"/>
    </source>
</evidence>
<organism evidence="2 3">
    <name type="scientific">Steinernema glaseri</name>
    <dbReference type="NCBI Taxonomy" id="37863"/>
    <lineage>
        <taxon>Eukaryota</taxon>
        <taxon>Metazoa</taxon>
        <taxon>Ecdysozoa</taxon>
        <taxon>Nematoda</taxon>
        <taxon>Chromadorea</taxon>
        <taxon>Rhabditida</taxon>
        <taxon>Tylenchina</taxon>
        <taxon>Panagrolaimomorpha</taxon>
        <taxon>Strongyloidoidea</taxon>
        <taxon>Steinernematidae</taxon>
        <taxon>Steinernema</taxon>
    </lineage>
</organism>
<keyword evidence="2" id="KW-1185">Reference proteome</keyword>
<dbReference type="WBParaSite" id="L893_g31712.t1">
    <property type="protein sequence ID" value="L893_g31712.t1"/>
    <property type="gene ID" value="L893_g31712"/>
</dbReference>